<proteinExistence type="inferred from homology"/>
<dbReference type="AlphaFoldDB" id="A0A8J4H4R4"/>
<evidence type="ECO:0000313" key="6">
    <source>
        <dbReference type="EMBL" id="GIQ69481.1"/>
    </source>
</evidence>
<dbReference type="Proteomes" id="UP000677918">
    <property type="component" value="Unassembled WGS sequence"/>
</dbReference>
<evidence type="ECO:0000259" key="5">
    <source>
        <dbReference type="SMART" id="SM00903"/>
    </source>
</evidence>
<keyword evidence="7" id="KW-1185">Reference proteome</keyword>
<comment type="caution">
    <text evidence="6">The sequence shown here is derived from an EMBL/GenBank/DDBJ whole genome shotgun (WGS) entry which is preliminary data.</text>
</comment>
<dbReference type="EMBL" id="BOVK01000028">
    <property type="protein sequence ID" value="GIQ69481.1"/>
    <property type="molecule type" value="Genomic_DNA"/>
</dbReference>
<dbReference type="InterPro" id="IPR002563">
    <property type="entry name" value="Flavin_Rdtase-like_dom"/>
</dbReference>
<protein>
    <submittedName>
        <fullName evidence="6">Flavin reductase</fullName>
    </submittedName>
</protein>
<dbReference type="PANTHER" id="PTHR33798:SF5">
    <property type="entry name" value="FLAVIN REDUCTASE LIKE DOMAIN-CONTAINING PROTEIN"/>
    <property type="match status" value="1"/>
</dbReference>
<dbReference type="PANTHER" id="PTHR33798">
    <property type="entry name" value="FLAVOPROTEIN OXYGENASE"/>
    <property type="match status" value="1"/>
</dbReference>
<dbReference type="SMART" id="SM00903">
    <property type="entry name" value="Flavin_Reduct"/>
    <property type="match status" value="1"/>
</dbReference>
<organism evidence="6 7">
    <name type="scientific">Xylanibacillus composti</name>
    <dbReference type="NCBI Taxonomy" id="1572762"/>
    <lineage>
        <taxon>Bacteria</taxon>
        <taxon>Bacillati</taxon>
        <taxon>Bacillota</taxon>
        <taxon>Bacilli</taxon>
        <taxon>Bacillales</taxon>
        <taxon>Paenibacillaceae</taxon>
        <taxon>Xylanibacillus</taxon>
    </lineage>
</organism>
<dbReference type="InterPro" id="IPR012349">
    <property type="entry name" value="Split_barrel_FMN-bd"/>
</dbReference>
<sequence>MLVIDPAALTARENYQLLTASVIPRPIALVTTLSQEGVLNAAPFSYFSIVASDPPLLSVSVQRKQGVRKDTARNAVERKAFVVHIVDETNVHAANEAAASLPPNESEMPRAGFTPVASAAIEVPGIQEAKIRMECVLEQAIGLGGAGEQEPACDLLIGRVVRFHFAEEVYLNGIVAADRLQPVSRLGGSDYAVLGKRFALERP</sequence>
<evidence type="ECO:0000256" key="2">
    <source>
        <dbReference type="ARBA" id="ARBA00022630"/>
    </source>
</evidence>
<dbReference type="GO" id="GO:0010181">
    <property type="term" value="F:FMN binding"/>
    <property type="evidence" value="ECO:0007669"/>
    <property type="project" value="InterPro"/>
</dbReference>
<comment type="similarity">
    <text evidence="4">Belongs to the flavoredoxin family.</text>
</comment>
<evidence type="ECO:0000256" key="4">
    <source>
        <dbReference type="ARBA" id="ARBA00038054"/>
    </source>
</evidence>
<dbReference type="Pfam" id="PF01613">
    <property type="entry name" value="Flavin_Reduct"/>
    <property type="match status" value="1"/>
</dbReference>
<comment type="cofactor">
    <cofactor evidence="1">
        <name>FMN</name>
        <dbReference type="ChEBI" id="CHEBI:58210"/>
    </cofactor>
</comment>
<feature type="domain" description="Flavin reductase like" evidence="5">
    <location>
        <begin position="20"/>
        <end position="177"/>
    </location>
</feature>
<keyword evidence="2" id="KW-0285">Flavoprotein</keyword>
<name>A0A8J4H4R4_9BACL</name>
<reference evidence="6" key="1">
    <citation type="submission" date="2021-04" db="EMBL/GenBank/DDBJ databases">
        <title>Draft genome sequence of Xylanibacillus composti strain K13.</title>
        <authorList>
            <person name="Uke A."/>
            <person name="Chhe C."/>
            <person name="Baramee S."/>
            <person name="Kosugi A."/>
        </authorList>
    </citation>
    <scope>NUCLEOTIDE SEQUENCE</scope>
    <source>
        <strain evidence="6">K13</strain>
    </source>
</reference>
<evidence type="ECO:0000256" key="3">
    <source>
        <dbReference type="ARBA" id="ARBA00022643"/>
    </source>
</evidence>
<dbReference type="GO" id="GO:0016646">
    <property type="term" value="F:oxidoreductase activity, acting on the CH-NH group of donors, NAD or NADP as acceptor"/>
    <property type="evidence" value="ECO:0007669"/>
    <property type="project" value="UniProtKB-ARBA"/>
</dbReference>
<accession>A0A8J4H4R4</accession>
<evidence type="ECO:0000313" key="7">
    <source>
        <dbReference type="Proteomes" id="UP000677918"/>
    </source>
</evidence>
<evidence type="ECO:0000256" key="1">
    <source>
        <dbReference type="ARBA" id="ARBA00001917"/>
    </source>
</evidence>
<dbReference type="SUPFAM" id="SSF50475">
    <property type="entry name" value="FMN-binding split barrel"/>
    <property type="match status" value="1"/>
</dbReference>
<dbReference type="Gene3D" id="2.30.110.10">
    <property type="entry name" value="Electron Transport, Fmn-binding Protein, Chain A"/>
    <property type="match status" value="1"/>
</dbReference>
<gene>
    <name evidence="6" type="ORF">XYCOK13_23050</name>
</gene>
<dbReference type="RefSeq" id="WP_213412280.1">
    <property type="nucleotide sequence ID" value="NZ_BOVK01000028.1"/>
</dbReference>
<keyword evidence="3" id="KW-0288">FMN</keyword>